<sequence length="217" mass="23326">MNTPHSPRRPSAAVFMLSLLWLWLIGLSICVFLGYQAMGELADRERVDSGLHRLEAQVIALADATQTLQQRPQAATPAALQEVRQALEARIAQVEHRLDGRAAADDLVALRSQVEQIEAHQAMVRAVTPAPPSPPPTPTKPVAVKSAPPPLPFRVVGVELRAGERSLTVAPAKGAFTPGQVQALLPGDAVGPWRLQAIDGNIAVFLVDKHTRRVAIP</sequence>
<evidence type="ECO:0000256" key="1">
    <source>
        <dbReference type="SAM" id="Phobius"/>
    </source>
</evidence>
<keyword evidence="1" id="KW-0472">Membrane</keyword>
<comment type="caution">
    <text evidence="2">The sequence shown here is derived from an EMBL/GenBank/DDBJ whole genome shotgun (WGS) entry which is preliminary data.</text>
</comment>
<gene>
    <name evidence="2" type="ORF">DFR37_110110</name>
</gene>
<accession>A0A366H555</accession>
<dbReference type="AlphaFoldDB" id="A0A366H555"/>
<dbReference type="OrthoDB" id="8562328at2"/>
<protein>
    <submittedName>
        <fullName evidence="2">Uncharacterized protein</fullName>
    </submittedName>
</protein>
<dbReference type="EMBL" id="QNRQ01000010">
    <property type="protein sequence ID" value="RBP37157.1"/>
    <property type="molecule type" value="Genomic_DNA"/>
</dbReference>
<name>A0A366H555_9BURK</name>
<evidence type="ECO:0000313" key="2">
    <source>
        <dbReference type="EMBL" id="RBP37157.1"/>
    </source>
</evidence>
<keyword evidence="1" id="KW-1133">Transmembrane helix</keyword>
<dbReference type="RefSeq" id="WP_113934359.1">
    <property type="nucleotide sequence ID" value="NZ_JACCEU010000003.1"/>
</dbReference>
<keyword evidence="3" id="KW-1185">Reference proteome</keyword>
<proteinExistence type="predicted"/>
<keyword evidence="1" id="KW-0812">Transmembrane</keyword>
<organism evidence="2 3">
    <name type="scientific">Eoetvoesiella caeni</name>
    <dbReference type="NCBI Taxonomy" id="645616"/>
    <lineage>
        <taxon>Bacteria</taxon>
        <taxon>Pseudomonadati</taxon>
        <taxon>Pseudomonadota</taxon>
        <taxon>Betaproteobacteria</taxon>
        <taxon>Burkholderiales</taxon>
        <taxon>Alcaligenaceae</taxon>
        <taxon>Eoetvoesiella</taxon>
    </lineage>
</organism>
<dbReference type="Proteomes" id="UP000253628">
    <property type="component" value="Unassembled WGS sequence"/>
</dbReference>
<evidence type="ECO:0000313" key="3">
    <source>
        <dbReference type="Proteomes" id="UP000253628"/>
    </source>
</evidence>
<reference evidence="2 3" key="1">
    <citation type="submission" date="2018-06" db="EMBL/GenBank/DDBJ databases">
        <title>Genomic Encyclopedia of Type Strains, Phase IV (KMG-IV): sequencing the most valuable type-strain genomes for metagenomic binning, comparative biology and taxonomic classification.</title>
        <authorList>
            <person name="Goeker M."/>
        </authorList>
    </citation>
    <scope>NUCLEOTIDE SEQUENCE [LARGE SCALE GENOMIC DNA]</scope>
    <source>
        <strain evidence="2 3">DSM 25520</strain>
    </source>
</reference>
<feature type="transmembrane region" description="Helical" evidence="1">
    <location>
        <begin position="12"/>
        <end position="35"/>
    </location>
</feature>